<dbReference type="EMBL" id="SDEE01000096">
    <property type="protein sequence ID" value="RXW21761.1"/>
    <property type="molecule type" value="Genomic_DNA"/>
</dbReference>
<organism evidence="2 3">
    <name type="scientific">Candolleomyces aberdarensis</name>
    <dbReference type="NCBI Taxonomy" id="2316362"/>
    <lineage>
        <taxon>Eukaryota</taxon>
        <taxon>Fungi</taxon>
        <taxon>Dikarya</taxon>
        <taxon>Basidiomycota</taxon>
        <taxon>Agaricomycotina</taxon>
        <taxon>Agaricomycetes</taxon>
        <taxon>Agaricomycetidae</taxon>
        <taxon>Agaricales</taxon>
        <taxon>Agaricineae</taxon>
        <taxon>Psathyrellaceae</taxon>
        <taxon>Candolleomyces</taxon>
    </lineage>
</organism>
<feature type="signal peptide" evidence="1">
    <location>
        <begin position="1"/>
        <end position="20"/>
    </location>
</feature>
<proteinExistence type="predicted"/>
<gene>
    <name evidence="2" type="ORF">EST38_g4102</name>
</gene>
<keyword evidence="1" id="KW-0732">Signal</keyword>
<feature type="chain" id="PRO_5020598205" evidence="1">
    <location>
        <begin position="21"/>
        <end position="168"/>
    </location>
</feature>
<evidence type="ECO:0000313" key="3">
    <source>
        <dbReference type="Proteomes" id="UP000290288"/>
    </source>
</evidence>
<evidence type="ECO:0000256" key="1">
    <source>
        <dbReference type="SAM" id="SignalP"/>
    </source>
</evidence>
<accession>A0A4Q2DQP7</accession>
<dbReference type="AlphaFoldDB" id="A0A4Q2DQP7"/>
<comment type="caution">
    <text evidence="2">The sequence shown here is derived from an EMBL/GenBank/DDBJ whole genome shotgun (WGS) entry which is preliminary data.</text>
</comment>
<keyword evidence="3" id="KW-1185">Reference proteome</keyword>
<reference evidence="2 3" key="1">
    <citation type="submission" date="2019-01" db="EMBL/GenBank/DDBJ databases">
        <title>Draft genome sequence of Psathyrella aberdarensis IHI B618.</title>
        <authorList>
            <person name="Buettner E."/>
            <person name="Kellner H."/>
        </authorList>
    </citation>
    <scope>NUCLEOTIDE SEQUENCE [LARGE SCALE GENOMIC DNA]</scope>
    <source>
        <strain evidence="2 3">IHI B618</strain>
    </source>
</reference>
<dbReference type="Proteomes" id="UP000290288">
    <property type="component" value="Unassembled WGS sequence"/>
</dbReference>
<dbReference type="OrthoDB" id="3051171at2759"/>
<evidence type="ECO:0000313" key="2">
    <source>
        <dbReference type="EMBL" id="RXW21761.1"/>
    </source>
</evidence>
<name>A0A4Q2DQP7_9AGAR</name>
<protein>
    <submittedName>
        <fullName evidence="2">Uncharacterized protein</fullName>
    </submittedName>
</protein>
<dbReference type="STRING" id="2316362.A0A4Q2DQP7"/>
<sequence length="168" mass="18037">MKSLVQWTALALAFAGPTLATLPARFEKGSGLPFVPNKFIIEVDNLANIPDARKFFRSLDAVYSSLRKRGVGLDVDKEFDSAGLFTGASVTLRDVATVENIPGVKAIRPVVKVQPPKPQFSKRVFDKNDPAVPADSLSTHVMTGVDKLHAEGLSGKGVKIGMSVSTWS</sequence>